<evidence type="ECO:0000313" key="3">
    <source>
        <dbReference type="Proteomes" id="UP001458415"/>
    </source>
</evidence>
<sequence length="184" mass="19869">MVAASAVFSLTGTGCSNTMDHSEASASGHEATGSKATTLGVDRAREKAKAVSSQIYELINIRTGKVTEPGPSISTCDQDPKNFYKTVHPWSVYDVSEDELKAGFQRLKEGLPGKGWKIVQYGPNKSRDRTLELTADSRSEPFSVNVELWVSSPTAGAEKDPKILVNVVSGCWRAPKGTDLSTQY</sequence>
<proteinExistence type="predicted"/>
<name>A0ABV1VX58_9ACTN</name>
<organism evidence="2 3">
    <name type="scientific">Streptomyces carpinensis</name>
    <dbReference type="NCBI Taxonomy" id="66369"/>
    <lineage>
        <taxon>Bacteria</taxon>
        <taxon>Bacillati</taxon>
        <taxon>Actinomycetota</taxon>
        <taxon>Actinomycetes</taxon>
        <taxon>Kitasatosporales</taxon>
        <taxon>Streptomycetaceae</taxon>
        <taxon>Streptomyces</taxon>
    </lineage>
</organism>
<evidence type="ECO:0000256" key="1">
    <source>
        <dbReference type="SAM" id="MobiDB-lite"/>
    </source>
</evidence>
<accession>A0ABV1VX58</accession>
<comment type="caution">
    <text evidence="2">The sequence shown here is derived from an EMBL/GenBank/DDBJ whole genome shotgun (WGS) entry which is preliminary data.</text>
</comment>
<dbReference type="EMBL" id="JBEPCU010000049">
    <property type="protein sequence ID" value="MER6976530.1"/>
    <property type="molecule type" value="Genomic_DNA"/>
</dbReference>
<protein>
    <recommendedName>
        <fullName evidence="4">Lipoprotein</fullName>
    </recommendedName>
</protein>
<evidence type="ECO:0000313" key="2">
    <source>
        <dbReference type="EMBL" id="MER6976530.1"/>
    </source>
</evidence>
<evidence type="ECO:0008006" key="4">
    <source>
        <dbReference type="Google" id="ProtNLM"/>
    </source>
</evidence>
<feature type="region of interest" description="Disordered" evidence="1">
    <location>
        <begin position="20"/>
        <end position="40"/>
    </location>
</feature>
<reference evidence="2 3" key="1">
    <citation type="submission" date="2024-06" db="EMBL/GenBank/DDBJ databases">
        <title>The Natural Products Discovery Center: Release of the First 8490 Sequenced Strains for Exploring Actinobacteria Biosynthetic Diversity.</title>
        <authorList>
            <person name="Kalkreuter E."/>
            <person name="Kautsar S.A."/>
            <person name="Yang D."/>
            <person name="Bader C.D."/>
            <person name="Teijaro C.N."/>
            <person name="Fluegel L."/>
            <person name="Davis C.M."/>
            <person name="Simpson J.R."/>
            <person name="Lauterbach L."/>
            <person name="Steele A.D."/>
            <person name="Gui C."/>
            <person name="Meng S."/>
            <person name="Li G."/>
            <person name="Viehrig K."/>
            <person name="Ye F."/>
            <person name="Su P."/>
            <person name="Kiefer A.F."/>
            <person name="Nichols A."/>
            <person name="Cepeda A.J."/>
            <person name="Yan W."/>
            <person name="Fan B."/>
            <person name="Jiang Y."/>
            <person name="Adhikari A."/>
            <person name="Zheng C.-J."/>
            <person name="Schuster L."/>
            <person name="Cowan T.M."/>
            <person name="Smanski M.J."/>
            <person name="Chevrette M.G."/>
            <person name="De Carvalho L.P.S."/>
            <person name="Shen B."/>
        </authorList>
    </citation>
    <scope>NUCLEOTIDE SEQUENCE [LARGE SCALE GENOMIC DNA]</scope>
    <source>
        <strain evidence="2 3">NPDC000634</strain>
    </source>
</reference>
<gene>
    <name evidence="2" type="ORF">ABT317_05660</name>
</gene>
<dbReference type="Proteomes" id="UP001458415">
    <property type="component" value="Unassembled WGS sequence"/>
</dbReference>
<keyword evidence="3" id="KW-1185">Reference proteome</keyword>